<dbReference type="PROSITE" id="PS00041">
    <property type="entry name" value="HTH_ARAC_FAMILY_1"/>
    <property type="match status" value="1"/>
</dbReference>
<dbReference type="PANTHER" id="PTHR43280:SF29">
    <property type="entry name" value="ARAC-FAMILY TRANSCRIPTIONAL REGULATOR"/>
    <property type="match status" value="1"/>
</dbReference>
<keyword evidence="4" id="KW-0472">Membrane</keyword>
<dbReference type="GO" id="GO:0003700">
    <property type="term" value="F:DNA-binding transcription factor activity"/>
    <property type="evidence" value="ECO:0007669"/>
    <property type="project" value="InterPro"/>
</dbReference>
<comment type="caution">
    <text evidence="7">The sequence shown here is derived from an EMBL/GenBank/DDBJ whole genome shotgun (WGS) entry which is preliminary data.</text>
</comment>
<dbReference type="InterPro" id="IPR045800">
    <property type="entry name" value="HMBD"/>
</dbReference>
<evidence type="ECO:0000313" key="8">
    <source>
        <dbReference type="Proteomes" id="UP000475249"/>
    </source>
</evidence>
<dbReference type="SMART" id="SM00342">
    <property type="entry name" value="HTH_ARAC"/>
    <property type="match status" value="1"/>
</dbReference>
<evidence type="ECO:0000313" key="7">
    <source>
        <dbReference type="EMBL" id="NAS10695.1"/>
    </source>
</evidence>
<sequence>MKGVFIIVFCVFLPSVAAGFQGEIPADPTAVLYRCPPCGCSHDTIHFKEPGLCPVCNMELVEVPSGLARKIDLGLASYLEAGMLGQLYTKLIYPLFAAGILISLFLLFKRTRGKSLNVFLSLIILVLSLYGFKNQLFAVNYSLTSSYKSLFTPISFILWLGPLGFFYIRSLINPSFKWHSKYLMHFIPGILMFFYYSLLFLGPERLKLQFMFSPFEVRFSHTEQLVAVLTGLGYLAYAFSVFRSWRKTNPIRKNGLIGWIKRFLIGMTALLVSWGIMILINYWVYDFGVATVSYNPLWLVMGLVLLWLGIEVVSNVKFFLLNKRLNVVNSGRFLTETEISGFKTKLDHLMNEKKLYADPNLSLDALAGAMDLPPKYLSTILNNALGKNFYDFVNQYRIEEVKERLGDRNYSNLTIEAIANQSGFRSKSSFNAAFRKQMRMTPREYIKQQIGA</sequence>
<feature type="transmembrane region" description="Helical" evidence="4">
    <location>
        <begin position="297"/>
        <end position="320"/>
    </location>
</feature>
<reference evidence="7 8" key="1">
    <citation type="submission" date="2020-01" db="EMBL/GenBank/DDBJ databases">
        <title>Bacteria diversity of Porities sp.</title>
        <authorList>
            <person name="Wang G."/>
        </authorList>
    </citation>
    <scope>NUCLEOTIDE SEQUENCE [LARGE SCALE GENOMIC DNA]</scope>
    <source>
        <strain evidence="7 8">R33</strain>
    </source>
</reference>
<name>A0A6L9E7D7_9FLAO</name>
<evidence type="ECO:0000259" key="6">
    <source>
        <dbReference type="PROSITE" id="PS01124"/>
    </source>
</evidence>
<feature type="domain" description="HTH araC/xylS-type" evidence="6">
    <location>
        <begin position="344"/>
        <end position="448"/>
    </location>
</feature>
<dbReference type="EMBL" id="WXYO01000001">
    <property type="protein sequence ID" value="NAS10695.1"/>
    <property type="molecule type" value="Genomic_DNA"/>
</dbReference>
<dbReference type="GO" id="GO:0043565">
    <property type="term" value="F:sequence-specific DNA binding"/>
    <property type="evidence" value="ECO:0007669"/>
    <property type="project" value="InterPro"/>
</dbReference>
<dbReference type="GO" id="GO:0046872">
    <property type="term" value="F:metal ion binding"/>
    <property type="evidence" value="ECO:0007669"/>
    <property type="project" value="InterPro"/>
</dbReference>
<feature type="transmembrane region" description="Helical" evidence="4">
    <location>
        <begin position="182"/>
        <end position="202"/>
    </location>
</feature>
<organism evidence="7 8">
    <name type="scientific">Poritiphilus flavus</name>
    <dbReference type="NCBI Taxonomy" id="2697053"/>
    <lineage>
        <taxon>Bacteria</taxon>
        <taxon>Pseudomonadati</taxon>
        <taxon>Bacteroidota</taxon>
        <taxon>Flavobacteriia</taxon>
        <taxon>Flavobacteriales</taxon>
        <taxon>Flavobacteriaceae</taxon>
        <taxon>Poritiphilus</taxon>
    </lineage>
</organism>
<feature type="transmembrane region" description="Helical" evidence="4">
    <location>
        <begin position="115"/>
        <end position="132"/>
    </location>
</feature>
<keyword evidence="3" id="KW-0804">Transcription</keyword>
<evidence type="ECO:0000256" key="2">
    <source>
        <dbReference type="ARBA" id="ARBA00023125"/>
    </source>
</evidence>
<dbReference type="Pfam" id="PF19335">
    <property type="entry name" value="HMBD"/>
    <property type="match status" value="1"/>
</dbReference>
<feature type="chain" id="PRO_5026983806" evidence="5">
    <location>
        <begin position="18"/>
        <end position="452"/>
    </location>
</feature>
<accession>A0A6L9E7D7</accession>
<feature type="transmembrane region" description="Helical" evidence="4">
    <location>
        <begin position="152"/>
        <end position="170"/>
    </location>
</feature>
<feature type="transmembrane region" description="Helical" evidence="4">
    <location>
        <begin position="91"/>
        <end position="108"/>
    </location>
</feature>
<keyword evidence="8" id="KW-1185">Reference proteome</keyword>
<dbReference type="InterPro" id="IPR009057">
    <property type="entry name" value="Homeodomain-like_sf"/>
</dbReference>
<dbReference type="AlphaFoldDB" id="A0A6L9E7D7"/>
<feature type="transmembrane region" description="Helical" evidence="4">
    <location>
        <begin position="263"/>
        <end position="285"/>
    </location>
</feature>
<keyword evidence="1" id="KW-0805">Transcription regulation</keyword>
<dbReference type="Pfam" id="PF12833">
    <property type="entry name" value="HTH_18"/>
    <property type="match status" value="1"/>
</dbReference>
<dbReference type="SUPFAM" id="SSF46689">
    <property type="entry name" value="Homeodomain-like"/>
    <property type="match status" value="1"/>
</dbReference>
<keyword evidence="4" id="KW-0812">Transmembrane</keyword>
<keyword evidence="4" id="KW-1133">Transmembrane helix</keyword>
<keyword evidence="2" id="KW-0238">DNA-binding</keyword>
<evidence type="ECO:0000256" key="3">
    <source>
        <dbReference type="ARBA" id="ARBA00023163"/>
    </source>
</evidence>
<dbReference type="RefSeq" id="WP_161433491.1">
    <property type="nucleotide sequence ID" value="NZ_WXYO01000001.1"/>
</dbReference>
<protein>
    <submittedName>
        <fullName evidence="7">Helix-turn-helix domain-containing protein</fullName>
    </submittedName>
</protein>
<dbReference type="Proteomes" id="UP000475249">
    <property type="component" value="Unassembled WGS sequence"/>
</dbReference>
<evidence type="ECO:0000256" key="5">
    <source>
        <dbReference type="SAM" id="SignalP"/>
    </source>
</evidence>
<feature type="transmembrane region" description="Helical" evidence="4">
    <location>
        <begin position="222"/>
        <end position="242"/>
    </location>
</feature>
<gene>
    <name evidence="7" type="ORF">GTQ38_01690</name>
</gene>
<keyword evidence="5" id="KW-0732">Signal</keyword>
<evidence type="ECO:0000256" key="4">
    <source>
        <dbReference type="SAM" id="Phobius"/>
    </source>
</evidence>
<dbReference type="PROSITE" id="PS01124">
    <property type="entry name" value="HTH_ARAC_FAMILY_2"/>
    <property type="match status" value="1"/>
</dbReference>
<dbReference type="PANTHER" id="PTHR43280">
    <property type="entry name" value="ARAC-FAMILY TRANSCRIPTIONAL REGULATOR"/>
    <property type="match status" value="1"/>
</dbReference>
<dbReference type="InterPro" id="IPR018062">
    <property type="entry name" value="HTH_AraC-typ_CS"/>
</dbReference>
<dbReference type="InterPro" id="IPR018060">
    <property type="entry name" value="HTH_AraC"/>
</dbReference>
<evidence type="ECO:0000256" key="1">
    <source>
        <dbReference type="ARBA" id="ARBA00023015"/>
    </source>
</evidence>
<proteinExistence type="predicted"/>
<feature type="signal peptide" evidence="5">
    <location>
        <begin position="1"/>
        <end position="17"/>
    </location>
</feature>
<dbReference type="Gene3D" id="1.10.10.60">
    <property type="entry name" value="Homeodomain-like"/>
    <property type="match status" value="2"/>
</dbReference>